<name>A0A1L8DR10_9DIPT</name>
<accession>A0A1L8DR10</accession>
<keyword evidence="1" id="KW-0732">Signal</keyword>
<evidence type="ECO:0000256" key="1">
    <source>
        <dbReference type="SAM" id="SignalP"/>
    </source>
</evidence>
<evidence type="ECO:0000313" key="2">
    <source>
        <dbReference type="EMBL" id="JAV08903.1"/>
    </source>
</evidence>
<dbReference type="PANTHER" id="PTHR21163:SF1">
    <property type="entry name" value="PROTEIN G12"/>
    <property type="match status" value="1"/>
</dbReference>
<proteinExistence type="predicted"/>
<reference evidence="2" key="1">
    <citation type="submission" date="2016-12" db="EMBL/GenBank/DDBJ databases">
        <title>An insight into the sialome and mialome of the sand fly, Nyssomyia neivai.</title>
        <authorList>
            <person name="Sebastian V."/>
            <person name="Goulart T.M."/>
            <person name="Oliveira W."/>
            <person name="Calvo E."/>
            <person name="Oliveira L.F."/>
            <person name="Pinto M.C."/>
            <person name="Rosselino A.M."/>
            <person name="Ribeiro J.M."/>
        </authorList>
    </citation>
    <scope>NUCLEOTIDE SEQUENCE</scope>
</reference>
<dbReference type="InterPro" id="IPR010629">
    <property type="entry name" value="Ins_allergen"/>
</dbReference>
<sequence length="215" mass="24083">MKLIVLLILLPLALCKENFESAALPKANTKGLQEDLQEFADLIPQKEIIGVVLTYIVTDKEVQNIFNYVQTQEFKNLYGAAIRTDAVRELVELLESYGLQVRQAVNQISSLLMLPQLPARIGLPKASPGGVNGLVDAVLRLLPREELIELYLRKLIESPEIRQLKDNLSSQQTINAAIKVATNPDVRRAYAELHKRGINLAEIAKQVVVYFLDLN</sequence>
<dbReference type="PANTHER" id="PTHR21163">
    <property type="entry name" value="PROTEIN G12"/>
    <property type="match status" value="1"/>
</dbReference>
<organism evidence="2">
    <name type="scientific">Nyssomyia neivai</name>
    <dbReference type="NCBI Taxonomy" id="330878"/>
    <lineage>
        <taxon>Eukaryota</taxon>
        <taxon>Metazoa</taxon>
        <taxon>Ecdysozoa</taxon>
        <taxon>Arthropoda</taxon>
        <taxon>Hexapoda</taxon>
        <taxon>Insecta</taxon>
        <taxon>Pterygota</taxon>
        <taxon>Neoptera</taxon>
        <taxon>Endopterygota</taxon>
        <taxon>Diptera</taxon>
        <taxon>Nematocera</taxon>
        <taxon>Psychodoidea</taxon>
        <taxon>Psychodidae</taxon>
        <taxon>Nyssomyia</taxon>
    </lineage>
</organism>
<dbReference type="Pfam" id="PF06757">
    <property type="entry name" value="Ins_allergen_rp"/>
    <property type="match status" value="1"/>
</dbReference>
<protein>
    <submittedName>
        <fullName evidence="2">Putative microvillar protein with insect allergen related repeat</fullName>
    </submittedName>
</protein>
<feature type="signal peptide" evidence="1">
    <location>
        <begin position="1"/>
        <end position="15"/>
    </location>
</feature>
<dbReference type="EMBL" id="GFDF01005181">
    <property type="protein sequence ID" value="JAV08903.1"/>
    <property type="molecule type" value="Transcribed_RNA"/>
</dbReference>
<dbReference type="AlphaFoldDB" id="A0A1L8DR10"/>
<feature type="chain" id="PRO_5012566746" evidence="1">
    <location>
        <begin position="16"/>
        <end position="215"/>
    </location>
</feature>